<reference evidence="2" key="1">
    <citation type="submission" date="2013-05" db="EMBL/GenBank/DDBJ databases">
        <title>Draft genome sequences of six wheat associated Fusarium spp. isolates.</title>
        <authorList>
            <person name="Moolhuijzen P.M."/>
            <person name="Manners J.M."/>
            <person name="Wilcox S."/>
            <person name="Bellgard M.I."/>
            <person name="Gardiner D.M."/>
        </authorList>
    </citation>
    <scope>NUCLEOTIDE SEQUENCE</scope>
    <source>
        <strain evidence="2">CS3069</strain>
    </source>
</reference>
<keyword evidence="1" id="KW-0732">Signal</keyword>
<evidence type="ECO:0000313" key="2">
    <source>
        <dbReference type="EMBL" id="CEG04641.1"/>
    </source>
</evidence>
<dbReference type="AlphaFoldDB" id="A0A090N5J5"/>
<feature type="signal peptide" evidence="1">
    <location>
        <begin position="1"/>
        <end position="21"/>
    </location>
</feature>
<organism evidence="2">
    <name type="scientific">Fusarium clavum</name>
    <dbReference type="NCBI Taxonomy" id="2594811"/>
    <lineage>
        <taxon>Eukaryota</taxon>
        <taxon>Fungi</taxon>
        <taxon>Dikarya</taxon>
        <taxon>Ascomycota</taxon>
        <taxon>Pezizomycotina</taxon>
        <taxon>Sordariomycetes</taxon>
        <taxon>Hypocreomycetidae</taxon>
        <taxon>Hypocreales</taxon>
        <taxon>Nectriaceae</taxon>
        <taxon>Fusarium</taxon>
        <taxon>Fusarium incarnatum-equiseti species complex</taxon>
    </lineage>
</organism>
<feature type="chain" id="PRO_5001860688" evidence="1">
    <location>
        <begin position="22"/>
        <end position="216"/>
    </location>
</feature>
<comment type="caution">
    <text evidence="2">The sequence shown here is derived from an EMBL/GenBank/DDBJ whole genome shotgun (WGS) entry which is preliminary data.</text>
</comment>
<dbReference type="PANTHER" id="PTHR40640">
    <property type="entry name" value="ANCHORED GLYCOPROTEIN, PUTATIVE (AFU_ORTHOLOGUE AFUA_8G04860)-RELATED"/>
    <property type="match status" value="1"/>
</dbReference>
<evidence type="ECO:0000256" key="1">
    <source>
        <dbReference type="SAM" id="SignalP"/>
    </source>
</evidence>
<name>A0A090N5J5_9HYPO</name>
<accession>A0A090N5J5</accession>
<dbReference type="EMBL" id="CBMI010001732">
    <property type="protein sequence ID" value="CEG04641.1"/>
    <property type="molecule type" value="Genomic_DNA"/>
</dbReference>
<sequence length="216" mass="23317">MLLGLTSTWLALIALNRVAYAEEEPATITTAPIYLPYYSEESWSLVRGSVVSSDEEAKETTYTIFCPDQQDSNPPECDLALEFPFVIVEGPETVRFHGTHTSRLTANLECNLKGTTEATCSGSSSFDKGYNDGIHTGPTEVLWTSTFTGQDAQWGVLTMGPVPQDPDPVTAALTTPTEFVSLPLATDANSAAIRLDAGIERIALLTAFCTLMAGWL</sequence>
<gene>
    <name evidence="2" type="ORF">BN850_0066610</name>
</gene>
<dbReference type="PANTHER" id="PTHR40640:SF1">
    <property type="entry name" value="ANCHORED GLYCOPROTEIN, PUTATIVE (AFU_ORTHOLOGUE AFUA_8G04860)-RELATED"/>
    <property type="match status" value="1"/>
</dbReference>
<proteinExistence type="predicted"/>
<protein>
    <submittedName>
        <fullName evidence="2">WGS project CBMI000000000 data, contig CS3069_c001734</fullName>
    </submittedName>
</protein>